<protein>
    <submittedName>
        <fullName evidence="1">Uncharacterized protein</fullName>
    </submittedName>
</protein>
<keyword evidence="2" id="KW-1185">Reference proteome</keyword>
<gene>
    <name evidence="1" type="ORF">CR513_31854</name>
</gene>
<accession>A0A371G8B7</accession>
<organism evidence="1 2">
    <name type="scientific">Mucuna pruriens</name>
    <name type="common">Velvet bean</name>
    <name type="synonym">Dolichos pruriens</name>
    <dbReference type="NCBI Taxonomy" id="157652"/>
    <lineage>
        <taxon>Eukaryota</taxon>
        <taxon>Viridiplantae</taxon>
        <taxon>Streptophyta</taxon>
        <taxon>Embryophyta</taxon>
        <taxon>Tracheophyta</taxon>
        <taxon>Spermatophyta</taxon>
        <taxon>Magnoliopsida</taxon>
        <taxon>eudicotyledons</taxon>
        <taxon>Gunneridae</taxon>
        <taxon>Pentapetalae</taxon>
        <taxon>rosids</taxon>
        <taxon>fabids</taxon>
        <taxon>Fabales</taxon>
        <taxon>Fabaceae</taxon>
        <taxon>Papilionoideae</taxon>
        <taxon>50 kb inversion clade</taxon>
        <taxon>NPAAA clade</taxon>
        <taxon>indigoferoid/millettioid clade</taxon>
        <taxon>Phaseoleae</taxon>
        <taxon>Mucuna</taxon>
    </lineage>
</organism>
<reference evidence="1" key="1">
    <citation type="submission" date="2018-05" db="EMBL/GenBank/DDBJ databases">
        <title>Draft genome of Mucuna pruriens seed.</title>
        <authorList>
            <person name="Nnadi N.E."/>
            <person name="Vos R."/>
            <person name="Hasami M.H."/>
            <person name="Devisetty U.K."/>
            <person name="Aguiy J.C."/>
        </authorList>
    </citation>
    <scope>NUCLEOTIDE SEQUENCE [LARGE SCALE GENOMIC DNA]</scope>
    <source>
        <strain evidence="1">JCA_2017</strain>
    </source>
</reference>
<dbReference type="STRING" id="157652.A0A371G8B7"/>
<dbReference type="OrthoDB" id="1741399at2759"/>
<sequence>MISEDDILVSCPKPVRYIQAVEEVLETSFQSLEIISTAYVEMGPKKDKPTNAMITTTKIMLKEGYRLGSLKAPRNLYENFISGGYANQVEETTEDQEVGDPNNFVQPCTSQENVGNWTLVELPVILDPNSKNQRGTPEELKRLVELGDKIIQPYQEGIQVIDIGNGGSIREVKIVTTMYEDTKKELIHLLAEYMDIFAWTYQDMPQLDSKIVEHKLPLKPDHSTVKQKLKRMRPKVLLKIKEEVKKQLEVGFLVPVLKKDGKVRMCMDYRDLNQARLKMIFPYLI</sequence>
<dbReference type="EMBL" id="QJKJ01006424">
    <property type="protein sequence ID" value="RDX86765.1"/>
    <property type="molecule type" value="Genomic_DNA"/>
</dbReference>
<dbReference type="PANTHER" id="PTHR24559">
    <property type="entry name" value="TRANSPOSON TY3-I GAG-POL POLYPROTEIN"/>
    <property type="match status" value="1"/>
</dbReference>
<dbReference type="PANTHER" id="PTHR24559:SF457">
    <property type="entry name" value="RNA-DIRECTED DNA POLYMERASE HOMOLOG"/>
    <property type="match status" value="1"/>
</dbReference>
<name>A0A371G8B7_MUCPR</name>
<dbReference type="Gene3D" id="3.10.10.10">
    <property type="entry name" value="HIV Type 1 Reverse Transcriptase, subunit A, domain 1"/>
    <property type="match status" value="1"/>
</dbReference>
<dbReference type="SUPFAM" id="SSF56672">
    <property type="entry name" value="DNA/RNA polymerases"/>
    <property type="match status" value="1"/>
</dbReference>
<evidence type="ECO:0000313" key="1">
    <source>
        <dbReference type="EMBL" id="RDX86765.1"/>
    </source>
</evidence>
<proteinExistence type="predicted"/>
<dbReference type="Proteomes" id="UP000257109">
    <property type="component" value="Unassembled WGS sequence"/>
</dbReference>
<comment type="caution">
    <text evidence="1">The sequence shown here is derived from an EMBL/GenBank/DDBJ whole genome shotgun (WGS) entry which is preliminary data.</text>
</comment>
<dbReference type="AlphaFoldDB" id="A0A371G8B7"/>
<feature type="non-terminal residue" evidence="1">
    <location>
        <position position="1"/>
    </location>
</feature>
<dbReference type="InterPro" id="IPR053134">
    <property type="entry name" value="RNA-dir_DNA_polymerase"/>
</dbReference>
<dbReference type="InterPro" id="IPR043502">
    <property type="entry name" value="DNA/RNA_pol_sf"/>
</dbReference>
<evidence type="ECO:0000313" key="2">
    <source>
        <dbReference type="Proteomes" id="UP000257109"/>
    </source>
</evidence>